<dbReference type="GO" id="GO:0022857">
    <property type="term" value="F:transmembrane transporter activity"/>
    <property type="evidence" value="ECO:0007669"/>
    <property type="project" value="InterPro"/>
</dbReference>
<gene>
    <name evidence="6" type="ORF">R2APBS1_0637</name>
</gene>
<dbReference type="RefSeq" id="WP_015446839.1">
    <property type="nucleotide sequence ID" value="NC_020541.1"/>
</dbReference>
<keyword evidence="4 5" id="KW-0472">Membrane</keyword>
<feature type="transmembrane region" description="Helical" evidence="5">
    <location>
        <begin position="566"/>
        <end position="583"/>
    </location>
</feature>
<evidence type="ECO:0000313" key="7">
    <source>
        <dbReference type="Proteomes" id="UP000011859"/>
    </source>
</evidence>
<dbReference type="PANTHER" id="PTHR47547:SF1">
    <property type="entry name" value="ASPARTATE-PROTON SYMPORTER"/>
    <property type="match status" value="1"/>
</dbReference>
<reference evidence="6 7" key="1">
    <citation type="submission" date="2012-04" db="EMBL/GenBank/DDBJ databases">
        <title>Complete genome of Rhodanobacter sp. 2APBS1.</title>
        <authorList>
            <consortium name="US DOE Joint Genome Institute"/>
            <person name="Huntemann M."/>
            <person name="Wei C.-L."/>
            <person name="Han J."/>
            <person name="Detter J.C."/>
            <person name="Han C."/>
            <person name="Tapia R."/>
            <person name="Munk A.C.C."/>
            <person name="Chen A."/>
            <person name="Krypides N."/>
            <person name="Mavromatis K."/>
            <person name="Markowitz V."/>
            <person name="Szeto E."/>
            <person name="Ivanova N."/>
            <person name="Mikhailova N."/>
            <person name="Ovchinnikova G."/>
            <person name="Pagani I."/>
            <person name="Pati A."/>
            <person name="Goodwin L."/>
            <person name="Peters L."/>
            <person name="Pitluck S."/>
            <person name="Woyke T."/>
            <person name="Prakash O."/>
            <person name="Elkins J."/>
            <person name="Brown S."/>
            <person name="Palumbo A."/>
            <person name="Hemme C."/>
            <person name="Zhou J."/>
            <person name="Watson D."/>
            <person name="Jardine P."/>
            <person name="Kostka J."/>
            <person name="Green S."/>
        </authorList>
    </citation>
    <scope>NUCLEOTIDE SEQUENCE [LARGE SCALE GENOMIC DNA]</scope>
    <source>
        <strain evidence="6 7">2APBS1</strain>
    </source>
</reference>
<feature type="transmembrane region" description="Helical" evidence="5">
    <location>
        <begin position="495"/>
        <end position="515"/>
    </location>
</feature>
<feature type="transmembrane region" description="Helical" evidence="5">
    <location>
        <begin position="352"/>
        <end position="368"/>
    </location>
</feature>
<sequence>MSQASQIRRDVGPFALMLTGLGSIIGSGWLFGAWRAAQIAGPGAIWAWVIGAAIIMTVALTYAELGAMFPESGGMVRYGHYSHGSLVGFIAAWANWIAIVSVISVEAEASAQYMSSWKWQWAKDLYRQMPGGHGELSTNGLLIAAVLVVMYFLFNFWSVKLFARSNTAITLFKLIIPALTAVLLIASGFHAENFSVGIHGELHKTDFPSILTAVAIAGIVFSFNGFQSPVNLAGEARNPGKSIPFAIVCSILLATVVYVLLQVAFIGAVPREMLANVGWHGINFSSPFADLAIILGLQWLATLLFIDAVISPSGTGMTYTATTARMLYGMERNGTLPKILGRVHPKWGIPRPAMWVNLAVSFLFLFFFRGWGSLAAVISVATIISYLTGPVSVMTLRRTAPGLHRPLRLGGLSVLAGIAFIMSTELLYWAKWPLTGEIILLMVVALPVYFYFQTMADDFFKPLERMILLVSSIAPAVLLSMLAGAFYLYSSDSPIATPLFLAGLAYSWVMFAVVIPVFRMRSDASAMDSFKHHLRGAWWLVCYLPVLAFVSWAGSTTFGGQGYLSYGWDLAVVAAIGLVFYLWGVKSGWRTPSVEAAELEAKVDPNAPLVPPDEATAERITGR</sequence>
<evidence type="ECO:0000256" key="3">
    <source>
        <dbReference type="ARBA" id="ARBA00022989"/>
    </source>
</evidence>
<dbReference type="PANTHER" id="PTHR47547">
    <property type="match status" value="1"/>
</dbReference>
<keyword evidence="7" id="KW-1185">Reference proteome</keyword>
<evidence type="ECO:0000256" key="5">
    <source>
        <dbReference type="SAM" id="Phobius"/>
    </source>
</evidence>
<feature type="transmembrane region" description="Helical" evidence="5">
    <location>
        <begin position="171"/>
        <end position="190"/>
    </location>
</feature>
<dbReference type="Proteomes" id="UP000011859">
    <property type="component" value="Chromosome"/>
</dbReference>
<feature type="transmembrane region" description="Helical" evidence="5">
    <location>
        <begin position="288"/>
        <end position="310"/>
    </location>
</feature>
<protein>
    <submittedName>
        <fullName evidence="6">Amino acid transporter</fullName>
    </submittedName>
</protein>
<dbReference type="EMBL" id="CP003470">
    <property type="protein sequence ID" value="AGG87805.1"/>
    <property type="molecule type" value="Genomic_DNA"/>
</dbReference>
<proteinExistence type="predicted"/>
<feature type="transmembrane region" description="Helical" evidence="5">
    <location>
        <begin position="245"/>
        <end position="268"/>
    </location>
</feature>
<dbReference type="Pfam" id="PF13520">
    <property type="entry name" value="AA_permease_2"/>
    <property type="match status" value="1"/>
</dbReference>
<keyword evidence="2 5" id="KW-0812">Transmembrane</keyword>
<feature type="transmembrane region" description="Helical" evidence="5">
    <location>
        <begin position="86"/>
        <end position="105"/>
    </location>
</feature>
<dbReference type="KEGG" id="rhd:R2APBS1_0637"/>
<dbReference type="AlphaFoldDB" id="M4NB23"/>
<feature type="transmembrane region" description="Helical" evidence="5">
    <location>
        <begin position="210"/>
        <end position="233"/>
    </location>
</feature>
<dbReference type="Gene3D" id="1.20.1740.10">
    <property type="entry name" value="Amino acid/polyamine transporter I"/>
    <property type="match status" value="1"/>
</dbReference>
<evidence type="ECO:0000256" key="4">
    <source>
        <dbReference type="ARBA" id="ARBA00023136"/>
    </source>
</evidence>
<feature type="transmembrane region" description="Helical" evidence="5">
    <location>
        <begin position="12"/>
        <end position="32"/>
    </location>
</feature>
<dbReference type="GO" id="GO:0016020">
    <property type="term" value="C:membrane"/>
    <property type="evidence" value="ECO:0007669"/>
    <property type="project" value="UniProtKB-SubCell"/>
</dbReference>
<evidence type="ECO:0000256" key="1">
    <source>
        <dbReference type="ARBA" id="ARBA00004141"/>
    </source>
</evidence>
<dbReference type="STRING" id="666685.R2APBS1_0637"/>
<feature type="transmembrane region" description="Helical" evidence="5">
    <location>
        <begin position="536"/>
        <end position="554"/>
    </location>
</feature>
<keyword evidence="3 5" id="KW-1133">Transmembrane helix</keyword>
<feature type="transmembrane region" description="Helical" evidence="5">
    <location>
        <begin position="466"/>
        <end position="489"/>
    </location>
</feature>
<comment type="subcellular location">
    <subcellularLocation>
        <location evidence="1">Membrane</location>
        <topology evidence="1">Multi-pass membrane protein</topology>
    </subcellularLocation>
</comment>
<dbReference type="HOGENOM" id="CLU_007946_16_0_6"/>
<feature type="transmembrane region" description="Helical" evidence="5">
    <location>
        <begin position="374"/>
        <end position="397"/>
    </location>
</feature>
<dbReference type="InterPro" id="IPR052962">
    <property type="entry name" value="AA_Transporter_AGT"/>
</dbReference>
<name>M4NB23_9GAMM</name>
<dbReference type="InterPro" id="IPR002293">
    <property type="entry name" value="AA/rel_permease1"/>
</dbReference>
<feature type="transmembrane region" description="Helical" evidence="5">
    <location>
        <begin position="140"/>
        <end position="159"/>
    </location>
</feature>
<evidence type="ECO:0000256" key="2">
    <source>
        <dbReference type="ARBA" id="ARBA00022692"/>
    </source>
</evidence>
<dbReference type="PIRSF" id="PIRSF006060">
    <property type="entry name" value="AA_transporter"/>
    <property type="match status" value="1"/>
</dbReference>
<accession>M4NB23</accession>
<feature type="transmembrane region" description="Helical" evidence="5">
    <location>
        <begin position="44"/>
        <end position="65"/>
    </location>
</feature>
<evidence type="ECO:0000313" key="6">
    <source>
        <dbReference type="EMBL" id="AGG87805.1"/>
    </source>
</evidence>
<feature type="transmembrane region" description="Helical" evidence="5">
    <location>
        <begin position="436"/>
        <end position="454"/>
    </location>
</feature>
<dbReference type="eggNOG" id="COG0531">
    <property type="taxonomic scope" value="Bacteria"/>
</dbReference>
<feature type="transmembrane region" description="Helical" evidence="5">
    <location>
        <begin position="409"/>
        <end position="430"/>
    </location>
</feature>
<organism evidence="6 7">
    <name type="scientific">Rhodanobacter denitrificans</name>
    <dbReference type="NCBI Taxonomy" id="666685"/>
    <lineage>
        <taxon>Bacteria</taxon>
        <taxon>Pseudomonadati</taxon>
        <taxon>Pseudomonadota</taxon>
        <taxon>Gammaproteobacteria</taxon>
        <taxon>Lysobacterales</taxon>
        <taxon>Rhodanobacteraceae</taxon>
        <taxon>Rhodanobacter</taxon>
    </lineage>
</organism>